<dbReference type="GO" id="GO:0051539">
    <property type="term" value="F:4 iron, 4 sulfur cluster binding"/>
    <property type="evidence" value="ECO:0007669"/>
    <property type="project" value="UniProtKB-KW"/>
</dbReference>
<dbReference type="KEGG" id="tpla:ElP_58550"/>
<dbReference type="PANTHER" id="PTHR10359">
    <property type="entry name" value="A/G-SPECIFIC ADENINE GLYCOSYLASE/ENDONUCLEASE III"/>
    <property type="match status" value="1"/>
</dbReference>
<dbReference type="InterPro" id="IPR011257">
    <property type="entry name" value="DNA_glycosylase"/>
</dbReference>
<protein>
    <recommendedName>
        <fullName evidence="7">Endonuclease III</fullName>
    </recommendedName>
</protein>
<dbReference type="GO" id="GO:0003824">
    <property type="term" value="F:catalytic activity"/>
    <property type="evidence" value="ECO:0007669"/>
    <property type="project" value="InterPro"/>
</dbReference>
<dbReference type="GO" id="GO:0046872">
    <property type="term" value="F:metal ion binding"/>
    <property type="evidence" value="ECO:0007669"/>
    <property type="project" value="UniProtKB-KW"/>
</dbReference>
<dbReference type="Proteomes" id="UP000317835">
    <property type="component" value="Chromosome"/>
</dbReference>
<evidence type="ECO:0000313" key="6">
    <source>
        <dbReference type="Proteomes" id="UP000317835"/>
    </source>
</evidence>
<name>A0A518HAN7_9BACT</name>
<accession>A0A518HAN7</accession>
<gene>
    <name evidence="5" type="ORF">ElP_58550</name>
</gene>
<proteinExistence type="predicted"/>
<keyword evidence="6" id="KW-1185">Reference proteome</keyword>
<evidence type="ECO:0000256" key="4">
    <source>
        <dbReference type="ARBA" id="ARBA00023014"/>
    </source>
</evidence>
<dbReference type="AlphaFoldDB" id="A0A518HAN7"/>
<dbReference type="RefSeq" id="WP_145276025.1">
    <property type="nucleotide sequence ID" value="NZ_CP036426.1"/>
</dbReference>
<sequence>MPSFASDFDEIARALEASYGGPTPGVDAPSGSFRDLLRVFLVEQRGGQGGRVIEGLDRAGWSADPGALSGADAREVADALRVGGGAKVPEGLVAGVKRLAAWVVGRGGMEGVLAGATEALREELRAIRGVGAATADRLLRDALDRPAFPVGRADYRIMIRHGWIDPPADYDEARSVIEDAAPGGAEALRRLGSWFDRLARPCRVSAPQCDRCPLQPFLPEGGPLDPH</sequence>
<dbReference type="PANTHER" id="PTHR10359:SF19">
    <property type="entry name" value="DNA REPAIR GLYCOSYLASE MJ1434-RELATED"/>
    <property type="match status" value="1"/>
</dbReference>
<dbReference type="Gene3D" id="1.10.340.30">
    <property type="entry name" value="Hypothetical protein, domain 2"/>
    <property type="match status" value="1"/>
</dbReference>
<keyword evidence="3" id="KW-0408">Iron</keyword>
<dbReference type="Gene3D" id="1.10.1670.10">
    <property type="entry name" value="Helix-hairpin-Helix base-excision DNA repair enzymes (C-terminal)"/>
    <property type="match status" value="1"/>
</dbReference>
<keyword evidence="2" id="KW-0479">Metal-binding</keyword>
<dbReference type="InterPro" id="IPR023170">
    <property type="entry name" value="HhH_base_excis_C"/>
</dbReference>
<dbReference type="GO" id="GO:0006281">
    <property type="term" value="P:DNA repair"/>
    <property type="evidence" value="ECO:0007669"/>
    <property type="project" value="InterPro"/>
</dbReference>
<evidence type="ECO:0000256" key="3">
    <source>
        <dbReference type="ARBA" id="ARBA00023004"/>
    </source>
</evidence>
<reference evidence="5 6" key="1">
    <citation type="submission" date="2019-02" db="EMBL/GenBank/DDBJ databases">
        <title>Deep-cultivation of Planctomycetes and their phenomic and genomic characterization uncovers novel biology.</title>
        <authorList>
            <person name="Wiegand S."/>
            <person name="Jogler M."/>
            <person name="Boedeker C."/>
            <person name="Pinto D."/>
            <person name="Vollmers J."/>
            <person name="Rivas-Marin E."/>
            <person name="Kohn T."/>
            <person name="Peeters S.H."/>
            <person name="Heuer A."/>
            <person name="Rast P."/>
            <person name="Oberbeckmann S."/>
            <person name="Bunk B."/>
            <person name="Jeske O."/>
            <person name="Meyerdierks A."/>
            <person name="Storesund J.E."/>
            <person name="Kallscheuer N."/>
            <person name="Luecker S."/>
            <person name="Lage O.M."/>
            <person name="Pohl T."/>
            <person name="Merkel B.J."/>
            <person name="Hornburger P."/>
            <person name="Mueller R.-W."/>
            <person name="Bruemmer F."/>
            <person name="Labrenz M."/>
            <person name="Spormann A.M."/>
            <person name="Op den Camp H."/>
            <person name="Overmann J."/>
            <person name="Amann R."/>
            <person name="Jetten M.S.M."/>
            <person name="Mascher T."/>
            <person name="Medema M.H."/>
            <person name="Devos D.P."/>
            <person name="Kaster A.-K."/>
            <person name="Ovreas L."/>
            <person name="Rohde M."/>
            <person name="Galperin M.Y."/>
            <person name="Jogler C."/>
        </authorList>
    </citation>
    <scope>NUCLEOTIDE SEQUENCE [LARGE SCALE GENOMIC DNA]</scope>
    <source>
        <strain evidence="5 6">ElP</strain>
    </source>
</reference>
<evidence type="ECO:0000313" key="5">
    <source>
        <dbReference type="EMBL" id="QDV37908.1"/>
    </source>
</evidence>
<dbReference type="EMBL" id="CP036426">
    <property type="protein sequence ID" value="QDV37908.1"/>
    <property type="molecule type" value="Genomic_DNA"/>
</dbReference>
<evidence type="ECO:0000256" key="2">
    <source>
        <dbReference type="ARBA" id="ARBA00022723"/>
    </source>
</evidence>
<dbReference type="OrthoDB" id="9802365at2"/>
<organism evidence="5 6">
    <name type="scientific">Tautonia plasticadhaerens</name>
    <dbReference type="NCBI Taxonomy" id="2527974"/>
    <lineage>
        <taxon>Bacteria</taxon>
        <taxon>Pseudomonadati</taxon>
        <taxon>Planctomycetota</taxon>
        <taxon>Planctomycetia</taxon>
        <taxon>Isosphaerales</taxon>
        <taxon>Isosphaeraceae</taxon>
        <taxon>Tautonia</taxon>
    </lineage>
</organism>
<dbReference type="SUPFAM" id="SSF48150">
    <property type="entry name" value="DNA-glycosylase"/>
    <property type="match status" value="1"/>
</dbReference>
<keyword evidence="4" id="KW-0411">Iron-sulfur</keyword>
<evidence type="ECO:0008006" key="7">
    <source>
        <dbReference type="Google" id="ProtNLM"/>
    </source>
</evidence>
<keyword evidence="1" id="KW-0004">4Fe-4S</keyword>
<evidence type="ECO:0000256" key="1">
    <source>
        <dbReference type="ARBA" id="ARBA00022485"/>
    </source>
</evidence>